<proteinExistence type="predicted"/>
<dbReference type="Proteomes" id="UP001214521">
    <property type="component" value="Unassembled WGS sequence"/>
</dbReference>
<accession>A0AAI9FZ48</accession>
<evidence type="ECO:0000313" key="1">
    <source>
        <dbReference type="EMBL" id="EKT4441302.1"/>
    </source>
</evidence>
<organism evidence="1 2">
    <name type="scientific">Stenotrophomonas maltophilia</name>
    <name type="common">Pseudomonas maltophilia</name>
    <name type="synonym">Xanthomonas maltophilia</name>
    <dbReference type="NCBI Taxonomy" id="40324"/>
    <lineage>
        <taxon>Bacteria</taxon>
        <taxon>Pseudomonadati</taxon>
        <taxon>Pseudomonadota</taxon>
        <taxon>Gammaproteobacteria</taxon>
        <taxon>Lysobacterales</taxon>
        <taxon>Lysobacteraceae</taxon>
        <taxon>Stenotrophomonas</taxon>
        <taxon>Stenotrophomonas maltophilia group</taxon>
    </lineage>
</organism>
<protein>
    <submittedName>
        <fullName evidence="1">Uncharacterized protein</fullName>
    </submittedName>
</protein>
<dbReference type="Pfam" id="PF24175">
    <property type="entry name" value="SU10_adaptor"/>
    <property type="match status" value="1"/>
</dbReference>
<gene>
    <name evidence="1" type="ORF">QEK83_001952</name>
</gene>
<name>A0AAI9FZ48_STEMA</name>
<dbReference type="EMBL" id="ABLOMU010000017">
    <property type="protein sequence ID" value="EKT4441302.1"/>
    <property type="molecule type" value="Genomic_DNA"/>
</dbReference>
<dbReference type="AlphaFoldDB" id="A0AAI9FZ48"/>
<evidence type="ECO:0000313" key="2">
    <source>
        <dbReference type="Proteomes" id="UP001214521"/>
    </source>
</evidence>
<dbReference type="InterPro" id="IPR056209">
    <property type="entry name" value="SU10_adaptor"/>
</dbReference>
<reference evidence="1" key="1">
    <citation type="submission" date="2022-07" db="EMBL/GenBank/DDBJ databases">
        <authorList>
            <consortium name="Clinical and Environmental Microbiology Branch: Whole genome sequencing antimicrobial resistance pathogens in the healthcare setting"/>
        </authorList>
    </citation>
    <scope>NUCLEOTIDE SEQUENCE</scope>
    <source>
        <strain evidence="1">Stenotrophomonas_maltophilia_2021CK-00905</strain>
    </source>
</reference>
<sequence>MSGNNGPIQTNFPNVYDSPVVYDAPIQYDTAVVDSGLDMTLKQCREEVIRRLGFVAKPVKVQRTLAELRRSVSAALGFTYVGATTPRTMASLRLDLLRRLGFSAQATADAWAPGVKELLTSFLAESQVALQHQYRLSIGVPLAAFHDDADVTTLDPWAVFLLALANAKAHHGQQDAKAYYDQLGGYITTVAKSADVDQIINTAQDSLLQRYAMDRYTDGKAPLVDGGDKTVIDGVAVEMQAIADAKAKYGQKDAEAYYSRLQEMAQRRPFDLDAMVDSFIRDAQDQLYQQYKELRTERWWTIQCVPGANLYDVPLDLDQYLDFRRITWAGIQDDVQWTPLIEGIDPVLYTSTSLSKPAYYRITGCIEIFPAPDRAYTIKIRGHLGLKWLHEDSQRLTINSRAVFLHALANAKAHYKQQDAGNYMQQAQAYVRQLIAGSHGTRRYIPGTRQIPPARRPIPVGGWPEGN</sequence>
<comment type="caution">
    <text evidence="1">The sequence shown here is derived from an EMBL/GenBank/DDBJ whole genome shotgun (WGS) entry which is preliminary data.</text>
</comment>